<reference evidence="1 2" key="2">
    <citation type="journal article" date="2012" name="PLoS Pathog.">
        <title>Diverse lifestyles and strategies of plant pathogenesis encoded in the genomes of eighteen Dothideomycetes fungi.</title>
        <authorList>
            <person name="Ohm R.A."/>
            <person name="Feau N."/>
            <person name="Henrissat B."/>
            <person name="Schoch C.L."/>
            <person name="Horwitz B.A."/>
            <person name="Barry K.W."/>
            <person name="Condon B.J."/>
            <person name="Copeland A.C."/>
            <person name="Dhillon B."/>
            <person name="Glaser F."/>
            <person name="Hesse C.N."/>
            <person name="Kosti I."/>
            <person name="LaButti K."/>
            <person name="Lindquist E.A."/>
            <person name="Lucas S."/>
            <person name="Salamov A.A."/>
            <person name="Bradshaw R.E."/>
            <person name="Ciuffetti L."/>
            <person name="Hamelin R.C."/>
            <person name="Kema G.H.J."/>
            <person name="Lawrence C."/>
            <person name="Scott J.A."/>
            <person name="Spatafora J.W."/>
            <person name="Turgeon B.G."/>
            <person name="de Wit P.J.G.M."/>
            <person name="Zhong S."/>
            <person name="Goodwin S.B."/>
            <person name="Grigoriev I.V."/>
        </authorList>
    </citation>
    <scope>NUCLEOTIDE SEQUENCE [LARGE SCALE GENOMIC DNA]</scope>
    <source>
        <strain evidence="2">NZE10 / CBS 128990</strain>
    </source>
</reference>
<accession>N1PE40</accession>
<sequence>MLRETRAFHVGSNGDWREMRARSSPANHRSLSMVNARMHDANTVHPFIPQPLKRWWTPQQGSRNTSLTTASCRYALPDIVTMAVGRILAAPTNTAARRVPLSLEPHDEGIVVTQDVKGLKAERY</sequence>
<keyword evidence="2" id="KW-1185">Reference proteome</keyword>
<dbReference type="EMBL" id="KB446543">
    <property type="protein sequence ID" value="EME40883.1"/>
    <property type="molecule type" value="Genomic_DNA"/>
</dbReference>
<gene>
    <name evidence="1" type="ORF">DOTSEDRAFT_74441</name>
</gene>
<reference evidence="2" key="1">
    <citation type="journal article" date="2012" name="PLoS Genet.">
        <title>The genomes of the fungal plant pathogens Cladosporium fulvum and Dothistroma septosporum reveal adaptation to different hosts and lifestyles but also signatures of common ancestry.</title>
        <authorList>
            <person name="de Wit P.J.G.M."/>
            <person name="van der Burgt A."/>
            <person name="Oekmen B."/>
            <person name="Stergiopoulos I."/>
            <person name="Abd-Elsalam K.A."/>
            <person name="Aerts A.L."/>
            <person name="Bahkali A.H."/>
            <person name="Beenen H.G."/>
            <person name="Chettri P."/>
            <person name="Cox M.P."/>
            <person name="Datema E."/>
            <person name="de Vries R.P."/>
            <person name="Dhillon B."/>
            <person name="Ganley A.R."/>
            <person name="Griffiths S.A."/>
            <person name="Guo Y."/>
            <person name="Hamelin R.C."/>
            <person name="Henrissat B."/>
            <person name="Kabir M.S."/>
            <person name="Jashni M.K."/>
            <person name="Kema G."/>
            <person name="Klaubauf S."/>
            <person name="Lapidus A."/>
            <person name="Levasseur A."/>
            <person name="Lindquist E."/>
            <person name="Mehrabi R."/>
            <person name="Ohm R.A."/>
            <person name="Owen T.J."/>
            <person name="Salamov A."/>
            <person name="Schwelm A."/>
            <person name="Schijlen E."/>
            <person name="Sun H."/>
            <person name="van den Burg H.A."/>
            <person name="van Ham R.C.H.J."/>
            <person name="Zhang S."/>
            <person name="Goodwin S.B."/>
            <person name="Grigoriev I.V."/>
            <person name="Collemare J."/>
            <person name="Bradshaw R.E."/>
        </authorList>
    </citation>
    <scope>NUCLEOTIDE SEQUENCE [LARGE SCALE GENOMIC DNA]</scope>
    <source>
        <strain evidence="2">NZE10 / CBS 128990</strain>
    </source>
</reference>
<evidence type="ECO:0000313" key="2">
    <source>
        <dbReference type="Proteomes" id="UP000016933"/>
    </source>
</evidence>
<dbReference type="Proteomes" id="UP000016933">
    <property type="component" value="Unassembled WGS sequence"/>
</dbReference>
<dbReference type="AlphaFoldDB" id="N1PE40"/>
<dbReference type="HOGENOM" id="CLU_2003871_0_0_1"/>
<protein>
    <submittedName>
        <fullName evidence="1">Uncharacterized protein</fullName>
    </submittedName>
</protein>
<name>N1PE40_DOTSN</name>
<organism evidence="1 2">
    <name type="scientific">Dothistroma septosporum (strain NZE10 / CBS 128990)</name>
    <name type="common">Red band needle blight fungus</name>
    <name type="synonym">Mycosphaerella pini</name>
    <dbReference type="NCBI Taxonomy" id="675120"/>
    <lineage>
        <taxon>Eukaryota</taxon>
        <taxon>Fungi</taxon>
        <taxon>Dikarya</taxon>
        <taxon>Ascomycota</taxon>
        <taxon>Pezizomycotina</taxon>
        <taxon>Dothideomycetes</taxon>
        <taxon>Dothideomycetidae</taxon>
        <taxon>Mycosphaerellales</taxon>
        <taxon>Mycosphaerellaceae</taxon>
        <taxon>Dothistroma</taxon>
    </lineage>
</organism>
<evidence type="ECO:0000313" key="1">
    <source>
        <dbReference type="EMBL" id="EME40883.1"/>
    </source>
</evidence>
<proteinExistence type="predicted"/>